<dbReference type="AlphaFoldDB" id="A0A914C8H8"/>
<name>A0A914C8H8_9BILA</name>
<evidence type="ECO:0000313" key="2">
    <source>
        <dbReference type="WBParaSite" id="ACRNAN_Path_583.g2186.t1"/>
    </source>
</evidence>
<keyword evidence="1" id="KW-1185">Reference proteome</keyword>
<reference evidence="2" key="1">
    <citation type="submission" date="2022-11" db="UniProtKB">
        <authorList>
            <consortium name="WormBaseParasite"/>
        </authorList>
    </citation>
    <scope>IDENTIFICATION</scope>
</reference>
<dbReference type="Proteomes" id="UP000887540">
    <property type="component" value="Unplaced"/>
</dbReference>
<proteinExistence type="predicted"/>
<dbReference type="WBParaSite" id="ACRNAN_Path_583.g2186.t1">
    <property type="protein sequence ID" value="ACRNAN_Path_583.g2186.t1"/>
    <property type="gene ID" value="ACRNAN_Path_583.g2186"/>
</dbReference>
<accession>A0A914C8H8</accession>
<protein>
    <submittedName>
        <fullName evidence="2">Uncharacterized protein</fullName>
    </submittedName>
</protein>
<sequence length="92" mass="9987">MRKISLINTRSLRAESPDLNHNESNNHRALIKLFSNSSQGSLYHSRVGSGSRTGRRTSVPSVLLSNAAPLISAAVGDNKVCAELFTNKSSYE</sequence>
<organism evidence="1 2">
    <name type="scientific">Acrobeloides nanus</name>
    <dbReference type="NCBI Taxonomy" id="290746"/>
    <lineage>
        <taxon>Eukaryota</taxon>
        <taxon>Metazoa</taxon>
        <taxon>Ecdysozoa</taxon>
        <taxon>Nematoda</taxon>
        <taxon>Chromadorea</taxon>
        <taxon>Rhabditida</taxon>
        <taxon>Tylenchina</taxon>
        <taxon>Cephalobomorpha</taxon>
        <taxon>Cephaloboidea</taxon>
        <taxon>Cephalobidae</taxon>
        <taxon>Acrobeloides</taxon>
    </lineage>
</organism>
<evidence type="ECO:0000313" key="1">
    <source>
        <dbReference type="Proteomes" id="UP000887540"/>
    </source>
</evidence>